<dbReference type="InterPro" id="IPR036950">
    <property type="entry name" value="PBP_transglycosylase"/>
</dbReference>
<dbReference type="GO" id="GO:0009252">
    <property type="term" value="P:peptidoglycan biosynthetic process"/>
    <property type="evidence" value="ECO:0007669"/>
    <property type="project" value="UniProtKB-KW"/>
</dbReference>
<comment type="catalytic activity">
    <reaction evidence="23">
        <text>Preferential cleavage: (Ac)2-L-Lys-D-Ala-|-D-Ala. Also transpeptidation of peptidyl-alanyl moieties that are N-acyl substituents of D-alanine.</text>
        <dbReference type="EC" id="3.4.16.4"/>
    </reaction>
</comment>
<dbReference type="GO" id="GO:0071555">
    <property type="term" value="P:cell wall organization"/>
    <property type="evidence" value="ECO:0007669"/>
    <property type="project" value="UniProtKB-KW"/>
</dbReference>
<dbReference type="GO" id="GO:0008955">
    <property type="term" value="F:peptidoglycan glycosyltransferase activity"/>
    <property type="evidence" value="ECO:0007669"/>
    <property type="project" value="UniProtKB-EC"/>
</dbReference>
<dbReference type="FunFam" id="1.10.3810.10:FF:000001">
    <property type="entry name" value="Penicillin-binding protein 1A"/>
    <property type="match status" value="1"/>
</dbReference>
<dbReference type="EC" id="2.4.99.28" evidence="24"/>
<dbReference type="EMBL" id="CBHH010000040">
    <property type="protein sequence ID" value="CDD57025.1"/>
    <property type="molecule type" value="Genomic_DNA"/>
</dbReference>
<sequence length="741" mass="81893">MALTRRKKRRIRRIILAVLGIIICIAAVISLPTVMKVLKLRNEAVAIAAKSKADDFKSTQTTVAYDSKGSVLLTMRASKDMYYVTYSEIPQVIKDAFVVTEDKKFYSHKGIDYFSILRAIIANQKSDEIEQGASTITQQLARNVYLKQEVTWDRKITEMFLARELEKKYSKQQILEFYINNIYFANGYYGIEAAARGYFSKGVSELTTSEMVFLAAIPNSPGRYDPVKNINSTLERRNLVLLQMYEDGKLNTVSYHTALGEEIVLNEQQNHHNNYVDTYVKRCATESLMKAYGFSFQNNFENESAYNAYCDKYDQFYSTCQQKLFGGGYTIYTSIDTDKQKALQEAVDNALADETEVNDEGVYALQGAATCIDNSTGNVVAIVGGRTQDYDGYTLNRAYQSYRQPGSTIKPLNVYTPYLQLGATPDSIVTDEAIEGGPANADRNYSGDMTLREAVRVSKNTVAWSIYEKITPKAGTAFLIKSGFRKVFVDKDRVAGALGGFTYGVTTEEMAGGYAAIENDGIYRTPTCITQITTIDGREIVNTSDRGTKVYEKDACRMMTDMLQTVVSEGTGAAAAIDNAIVAGKTGTTNDNKDSWFVGYSRYYTTSVWVGYDMPKTITRSINDNKTIWHDYMEKIHAGLPQLPFAQYTVKQAESATQQASSKAATIHSEPETVTNVRIPSLPSYTAPADIAVTGPAVPVQGSVSGLEHNAATLPMGDNDADISGLGDRDASGDSSRPNTQ</sequence>
<evidence type="ECO:0000256" key="17">
    <source>
        <dbReference type="ARBA" id="ARBA00022984"/>
    </source>
</evidence>
<evidence type="ECO:0000256" key="25">
    <source>
        <dbReference type="ARBA" id="ARBA00049902"/>
    </source>
</evidence>
<evidence type="ECO:0000313" key="30">
    <source>
        <dbReference type="EMBL" id="CDD57025.1"/>
    </source>
</evidence>
<dbReference type="GO" id="GO:0005886">
    <property type="term" value="C:plasma membrane"/>
    <property type="evidence" value="ECO:0007669"/>
    <property type="project" value="UniProtKB-SubCell"/>
</dbReference>
<dbReference type="EC" id="3.4.16.4" evidence="6"/>
<gene>
    <name evidence="30" type="ORF">BN656_01375</name>
</gene>
<evidence type="ECO:0000256" key="3">
    <source>
        <dbReference type="ARBA" id="ARBA00004752"/>
    </source>
</evidence>
<evidence type="ECO:0000256" key="26">
    <source>
        <dbReference type="ARBA" id="ARBA00060592"/>
    </source>
</evidence>
<keyword evidence="21" id="KW-0511">Multifunctional enzyme</keyword>
<comment type="subcellular location">
    <subcellularLocation>
        <location evidence="2">Cell membrane</location>
        <topology evidence="2">Single-pass type II membrane protein</topology>
    </subcellularLocation>
</comment>
<evidence type="ECO:0000256" key="10">
    <source>
        <dbReference type="ARBA" id="ARBA00022670"/>
    </source>
</evidence>
<dbReference type="AlphaFoldDB" id="R7AFC9"/>
<dbReference type="GO" id="GO:0046677">
    <property type="term" value="P:response to antibiotic"/>
    <property type="evidence" value="ECO:0007669"/>
    <property type="project" value="UniProtKB-KW"/>
</dbReference>
<comment type="pathway">
    <text evidence="3">Cell wall biogenesis; peptidoglycan biosynthesis.</text>
</comment>
<comment type="pathway">
    <text evidence="26">Glycan biosynthesis.</text>
</comment>
<dbReference type="InterPro" id="IPR001460">
    <property type="entry name" value="PCN-bd_Tpept"/>
</dbReference>
<evidence type="ECO:0000259" key="29">
    <source>
        <dbReference type="Pfam" id="PF00912"/>
    </source>
</evidence>
<evidence type="ECO:0000256" key="22">
    <source>
        <dbReference type="ARBA" id="ARBA00023316"/>
    </source>
</evidence>
<dbReference type="GO" id="GO:0008658">
    <property type="term" value="F:penicillin binding"/>
    <property type="evidence" value="ECO:0007669"/>
    <property type="project" value="InterPro"/>
</dbReference>
<keyword evidence="14" id="KW-0378">Hydrolase</keyword>
<keyword evidence="8" id="KW-1003">Cell membrane</keyword>
<comment type="similarity">
    <text evidence="4">In the C-terminal section; belongs to the transpeptidase family.</text>
</comment>
<evidence type="ECO:0000256" key="18">
    <source>
        <dbReference type="ARBA" id="ARBA00022989"/>
    </source>
</evidence>
<keyword evidence="17" id="KW-0573">Peptidoglycan synthesis</keyword>
<dbReference type="Gene3D" id="1.10.3810.10">
    <property type="entry name" value="Biosynthetic peptidoglycan transglycosylase-like"/>
    <property type="match status" value="1"/>
</dbReference>
<keyword evidence="9" id="KW-0121">Carboxypeptidase</keyword>
<comment type="caution">
    <text evidence="30">The sequence shown here is derived from an EMBL/GenBank/DDBJ whole genome shotgun (WGS) entry which is preliminary data.</text>
</comment>
<evidence type="ECO:0000313" key="31">
    <source>
        <dbReference type="Proteomes" id="UP000018141"/>
    </source>
</evidence>
<dbReference type="Gene3D" id="3.40.710.10">
    <property type="entry name" value="DD-peptidase/beta-lactamase superfamily"/>
    <property type="match status" value="1"/>
</dbReference>
<keyword evidence="19" id="KW-0472">Membrane</keyword>
<keyword evidence="13" id="KW-0812">Transmembrane</keyword>
<keyword evidence="18" id="KW-1133">Transmembrane helix</keyword>
<evidence type="ECO:0000256" key="24">
    <source>
        <dbReference type="ARBA" id="ARBA00044770"/>
    </source>
</evidence>
<dbReference type="GO" id="GO:0008360">
    <property type="term" value="P:regulation of cell shape"/>
    <property type="evidence" value="ECO:0007669"/>
    <property type="project" value="UniProtKB-KW"/>
</dbReference>
<protein>
    <recommendedName>
        <fullName evidence="7">Penicillin-binding protein 1A</fullName>
        <ecNumber evidence="24">2.4.99.28</ecNumber>
        <ecNumber evidence="6">3.4.16.4</ecNumber>
    </recommendedName>
</protein>
<dbReference type="InterPro" id="IPR023346">
    <property type="entry name" value="Lysozyme-like_dom_sf"/>
</dbReference>
<comment type="function">
    <text evidence="1">Cell wall formation. Synthesis of cross-linked peptidoglycan from the lipid intermediates. The enzyme has a penicillin-insensitive transglycosylase N-terminal domain (formation of linear glycan strands) and a penicillin-sensitive transpeptidase C-terminal domain (cross-linking of the peptide subunits).</text>
</comment>
<evidence type="ECO:0000256" key="12">
    <source>
        <dbReference type="ARBA" id="ARBA00022679"/>
    </source>
</evidence>
<evidence type="ECO:0000256" key="2">
    <source>
        <dbReference type="ARBA" id="ARBA00004401"/>
    </source>
</evidence>
<evidence type="ECO:0000256" key="21">
    <source>
        <dbReference type="ARBA" id="ARBA00023268"/>
    </source>
</evidence>
<evidence type="ECO:0000256" key="6">
    <source>
        <dbReference type="ARBA" id="ARBA00012448"/>
    </source>
</evidence>
<keyword evidence="22" id="KW-0961">Cell wall biogenesis/degradation</keyword>
<evidence type="ECO:0000256" key="1">
    <source>
        <dbReference type="ARBA" id="ARBA00002624"/>
    </source>
</evidence>
<evidence type="ECO:0000256" key="7">
    <source>
        <dbReference type="ARBA" id="ARBA00018638"/>
    </source>
</evidence>
<comment type="similarity">
    <text evidence="5">In the N-terminal section; belongs to the glycosyltransferase 51 family.</text>
</comment>
<evidence type="ECO:0000256" key="11">
    <source>
        <dbReference type="ARBA" id="ARBA00022676"/>
    </source>
</evidence>
<evidence type="ECO:0000256" key="23">
    <source>
        <dbReference type="ARBA" id="ARBA00034000"/>
    </source>
</evidence>
<dbReference type="GO" id="GO:0009002">
    <property type="term" value="F:serine-type D-Ala-D-Ala carboxypeptidase activity"/>
    <property type="evidence" value="ECO:0007669"/>
    <property type="project" value="UniProtKB-EC"/>
</dbReference>
<dbReference type="GO" id="GO:0006508">
    <property type="term" value="P:proteolysis"/>
    <property type="evidence" value="ECO:0007669"/>
    <property type="project" value="UniProtKB-KW"/>
</dbReference>
<proteinExistence type="inferred from homology"/>
<dbReference type="InterPro" id="IPR012338">
    <property type="entry name" value="Beta-lactam/transpept-like"/>
</dbReference>
<dbReference type="SUPFAM" id="SSF56601">
    <property type="entry name" value="beta-lactamase/transpeptidase-like"/>
    <property type="match status" value="1"/>
</dbReference>
<organism evidence="30 31">
    <name type="scientific">Bacteroides pectinophilus CAG:437</name>
    <dbReference type="NCBI Taxonomy" id="1263051"/>
    <lineage>
        <taxon>Bacteria</taxon>
        <taxon>Bacillati</taxon>
        <taxon>Bacillota</taxon>
        <taxon>Clostridia</taxon>
        <taxon>Eubacteriales</taxon>
    </lineage>
</organism>
<keyword evidence="11" id="KW-0328">Glycosyltransferase</keyword>
<dbReference type="SUPFAM" id="SSF53955">
    <property type="entry name" value="Lysozyme-like"/>
    <property type="match status" value="1"/>
</dbReference>
<feature type="domain" description="Penicillin-binding protein transpeptidase" evidence="28">
    <location>
        <begin position="367"/>
        <end position="615"/>
    </location>
</feature>
<feature type="region of interest" description="Disordered" evidence="27">
    <location>
        <begin position="710"/>
        <end position="741"/>
    </location>
</feature>
<evidence type="ECO:0000256" key="8">
    <source>
        <dbReference type="ARBA" id="ARBA00022475"/>
    </source>
</evidence>
<keyword evidence="16" id="KW-0735">Signal-anchor</keyword>
<dbReference type="PANTHER" id="PTHR32282">
    <property type="entry name" value="BINDING PROTEIN TRANSPEPTIDASE, PUTATIVE-RELATED"/>
    <property type="match status" value="1"/>
</dbReference>
<keyword evidence="10" id="KW-0645">Protease</keyword>
<evidence type="ECO:0000256" key="27">
    <source>
        <dbReference type="SAM" id="MobiDB-lite"/>
    </source>
</evidence>
<dbReference type="Proteomes" id="UP000018141">
    <property type="component" value="Unassembled WGS sequence"/>
</dbReference>
<evidence type="ECO:0000259" key="28">
    <source>
        <dbReference type="Pfam" id="PF00905"/>
    </source>
</evidence>
<keyword evidence="12" id="KW-0808">Transferase</keyword>
<evidence type="ECO:0000256" key="19">
    <source>
        <dbReference type="ARBA" id="ARBA00023136"/>
    </source>
</evidence>
<comment type="catalytic activity">
    <reaction evidence="25">
        <text>[GlcNAc-(1-&gt;4)-Mur2Ac(oyl-L-Ala-gamma-D-Glu-L-Lys-D-Ala-D-Ala)](n)-di-trans,octa-cis-undecaprenyl diphosphate + beta-D-GlcNAc-(1-&gt;4)-Mur2Ac(oyl-L-Ala-gamma-D-Glu-L-Lys-D-Ala-D-Ala)-di-trans,octa-cis-undecaprenyl diphosphate = [GlcNAc-(1-&gt;4)-Mur2Ac(oyl-L-Ala-gamma-D-Glu-L-Lys-D-Ala-D-Ala)](n+1)-di-trans,octa-cis-undecaprenyl diphosphate + di-trans,octa-cis-undecaprenyl diphosphate + H(+)</text>
        <dbReference type="Rhea" id="RHEA:23708"/>
        <dbReference type="Rhea" id="RHEA-COMP:9602"/>
        <dbReference type="Rhea" id="RHEA-COMP:9603"/>
        <dbReference type="ChEBI" id="CHEBI:15378"/>
        <dbReference type="ChEBI" id="CHEBI:58405"/>
        <dbReference type="ChEBI" id="CHEBI:60033"/>
        <dbReference type="ChEBI" id="CHEBI:78435"/>
        <dbReference type="EC" id="2.4.99.28"/>
    </reaction>
</comment>
<keyword evidence="15" id="KW-0133">Cell shape</keyword>
<dbReference type="Pfam" id="PF00905">
    <property type="entry name" value="Transpeptidase"/>
    <property type="match status" value="1"/>
</dbReference>
<evidence type="ECO:0000256" key="9">
    <source>
        <dbReference type="ARBA" id="ARBA00022645"/>
    </source>
</evidence>
<dbReference type="PANTHER" id="PTHR32282:SF33">
    <property type="entry name" value="PEPTIDOGLYCAN GLYCOSYLTRANSFERASE"/>
    <property type="match status" value="1"/>
</dbReference>
<evidence type="ECO:0000256" key="13">
    <source>
        <dbReference type="ARBA" id="ARBA00022692"/>
    </source>
</evidence>
<dbReference type="Pfam" id="PF00912">
    <property type="entry name" value="Transgly"/>
    <property type="match status" value="1"/>
</dbReference>
<evidence type="ECO:0000256" key="4">
    <source>
        <dbReference type="ARBA" id="ARBA00007090"/>
    </source>
</evidence>
<evidence type="ECO:0000256" key="16">
    <source>
        <dbReference type="ARBA" id="ARBA00022968"/>
    </source>
</evidence>
<reference evidence="30" key="1">
    <citation type="submission" date="2012-11" db="EMBL/GenBank/DDBJ databases">
        <title>Dependencies among metagenomic species, viruses, plasmids and units of genetic variation.</title>
        <authorList>
            <person name="Nielsen H.B."/>
            <person name="Almeida M."/>
            <person name="Juncker A.S."/>
            <person name="Rasmussen S."/>
            <person name="Li J."/>
            <person name="Sunagawa S."/>
            <person name="Plichta D."/>
            <person name="Gautier L."/>
            <person name="Le Chatelier E."/>
            <person name="Peletier E."/>
            <person name="Bonde I."/>
            <person name="Nielsen T."/>
            <person name="Manichanh C."/>
            <person name="Arumugam M."/>
            <person name="Batto J."/>
            <person name="Santos M.B.Q.D."/>
            <person name="Blom N."/>
            <person name="Borruel N."/>
            <person name="Burgdorf K.S."/>
            <person name="Boumezbeur F."/>
            <person name="Casellas F."/>
            <person name="Dore J."/>
            <person name="Guarner F."/>
            <person name="Hansen T."/>
            <person name="Hildebrand F."/>
            <person name="Kaas R.S."/>
            <person name="Kennedy S."/>
            <person name="Kristiansen K."/>
            <person name="Kultima J.R."/>
            <person name="Leonard P."/>
            <person name="Levenez F."/>
            <person name="Lund O."/>
            <person name="Moumen B."/>
            <person name="Le Paslier D."/>
            <person name="Pons N."/>
            <person name="Pedersen O."/>
            <person name="Prifti E."/>
            <person name="Qin J."/>
            <person name="Raes J."/>
            <person name="Tap J."/>
            <person name="Tims S."/>
            <person name="Ussery D.W."/>
            <person name="Yamada T."/>
            <person name="MetaHit consortium"/>
            <person name="Renault P."/>
            <person name="Sicheritz-Ponten T."/>
            <person name="Bork P."/>
            <person name="Wang J."/>
            <person name="Brunak S."/>
            <person name="Ehrlich S.D."/>
        </authorList>
    </citation>
    <scope>NUCLEOTIDE SEQUENCE [LARGE SCALE GENOMIC DNA]</scope>
</reference>
<evidence type="ECO:0000256" key="14">
    <source>
        <dbReference type="ARBA" id="ARBA00022801"/>
    </source>
</evidence>
<evidence type="ECO:0000256" key="20">
    <source>
        <dbReference type="ARBA" id="ARBA00023251"/>
    </source>
</evidence>
<dbReference type="InterPro" id="IPR001264">
    <property type="entry name" value="Glyco_trans_51"/>
</dbReference>
<name>R7AFC9_9FIRM</name>
<evidence type="ECO:0000256" key="5">
    <source>
        <dbReference type="ARBA" id="ARBA00007739"/>
    </source>
</evidence>
<accession>R7AFC9</accession>
<keyword evidence="20" id="KW-0046">Antibiotic resistance</keyword>
<evidence type="ECO:0000256" key="15">
    <source>
        <dbReference type="ARBA" id="ARBA00022960"/>
    </source>
</evidence>
<dbReference type="InterPro" id="IPR050396">
    <property type="entry name" value="Glycosyltr_51/Transpeptidase"/>
</dbReference>
<feature type="domain" description="Glycosyl transferase family 51" evidence="29">
    <location>
        <begin position="71"/>
        <end position="244"/>
    </location>
</feature>